<sequence>MAQDVREARAKSSDLSLFSGDHLMETSPVSEWTSGPSNISPIGQNGNTPFVGPLRNDITDLTARLSQVIEGGENEMQGPSQNPERKLRTLPAWIQSVEYQEDDIEATATSRLLPAHPGDAVVAQHNHSPYSTSKSGRGEGREARGEISQARESRWKDFSKTTAYPREHGAEEKLVTSEWLNQNHGDYSLPWRGQIEPDEDTEDPLKRKRRREMWLKRFHSTLLKSPIVPLIFRLTVWCFSLTALALGGSIQNLSESFNHPQGPSALMAIIVDAVALVYLVYITWDEYTSKPLGLRSPSAKARLILLDIFFIVFDSANLSLAFESLSSAEGACTLTEINQTVAPKNDSICDRQIALACVLLVALIAWLITFSISVLRLVERVKTK</sequence>
<name>A0A0F8UWW8_9EURO</name>
<dbReference type="OrthoDB" id="2589563at2759"/>
<dbReference type="EMBL" id="JYKN01000555">
    <property type="protein sequence ID" value="KKK23984.1"/>
    <property type="molecule type" value="Genomic_DNA"/>
</dbReference>
<organism evidence="3 4">
    <name type="scientific">Aspergillus ochraceoroseus</name>
    <dbReference type="NCBI Taxonomy" id="138278"/>
    <lineage>
        <taxon>Eukaryota</taxon>
        <taxon>Fungi</taxon>
        <taxon>Dikarya</taxon>
        <taxon>Ascomycota</taxon>
        <taxon>Pezizomycotina</taxon>
        <taxon>Eurotiomycetes</taxon>
        <taxon>Eurotiomycetidae</taxon>
        <taxon>Eurotiales</taxon>
        <taxon>Aspergillaceae</taxon>
        <taxon>Aspergillus</taxon>
        <taxon>Aspergillus subgen. Nidulantes</taxon>
    </lineage>
</organism>
<accession>A0A0F8UWW8</accession>
<feature type="transmembrane region" description="Helical" evidence="2">
    <location>
        <begin position="353"/>
        <end position="378"/>
    </location>
</feature>
<reference evidence="3 4" key="1">
    <citation type="submission" date="2015-02" db="EMBL/GenBank/DDBJ databases">
        <title>Draft Genome Sequences of Two Closely-Related Aflatoxigenic Aspergillus Species Obtained from the Cote d'Ivoire.</title>
        <authorList>
            <person name="Moore G.G."/>
            <person name="Beltz S.B."/>
            <person name="Mack B.M."/>
        </authorList>
    </citation>
    <scope>NUCLEOTIDE SEQUENCE [LARGE SCALE GENOMIC DNA]</scope>
    <source>
        <strain evidence="3 4">SRRC1432</strain>
    </source>
</reference>
<feature type="region of interest" description="Disordered" evidence="1">
    <location>
        <begin position="27"/>
        <end position="47"/>
    </location>
</feature>
<feature type="transmembrane region" description="Helical" evidence="2">
    <location>
        <begin position="230"/>
        <end position="250"/>
    </location>
</feature>
<gene>
    <name evidence="3" type="ORF">AOCH_005571</name>
</gene>
<dbReference type="GO" id="GO:0071944">
    <property type="term" value="C:cell periphery"/>
    <property type="evidence" value="ECO:0007669"/>
    <property type="project" value="TreeGrafter"/>
</dbReference>
<keyword evidence="2" id="KW-0812">Transmembrane</keyword>
<evidence type="ECO:0000256" key="2">
    <source>
        <dbReference type="SAM" id="Phobius"/>
    </source>
</evidence>
<feature type="region of interest" description="Disordered" evidence="1">
    <location>
        <begin position="120"/>
        <end position="162"/>
    </location>
</feature>
<keyword evidence="4" id="KW-1185">Reference proteome</keyword>
<feature type="compositionally biased region" description="Polar residues" evidence="1">
    <location>
        <begin position="125"/>
        <end position="135"/>
    </location>
</feature>
<dbReference type="VEuPathDB" id="FungiDB:P175DRAFT_0499331"/>
<dbReference type="PANTHER" id="PTHR36819:SF1">
    <property type="entry name" value="REGULATOR OF PHOSPHOLIPASE D SRF1"/>
    <property type="match status" value="1"/>
</dbReference>
<dbReference type="Proteomes" id="UP000034947">
    <property type="component" value="Unassembled WGS sequence"/>
</dbReference>
<proteinExistence type="predicted"/>
<feature type="transmembrane region" description="Helical" evidence="2">
    <location>
        <begin position="262"/>
        <end position="282"/>
    </location>
</feature>
<comment type="caution">
    <text evidence="3">The sequence shown here is derived from an EMBL/GenBank/DDBJ whole genome shotgun (WGS) entry which is preliminary data.</text>
</comment>
<evidence type="ECO:0008006" key="5">
    <source>
        <dbReference type="Google" id="ProtNLM"/>
    </source>
</evidence>
<dbReference type="PANTHER" id="PTHR36819">
    <property type="entry name" value="REGULATOR OF PHOSPHOLIPASE D SRF1"/>
    <property type="match status" value="1"/>
</dbReference>
<keyword evidence="2" id="KW-0472">Membrane</keyword>
<feature type="compositionally biased region" description="Basic and acidic residues" evidence="1">
    <location>
        <begin position="136"/>
        <end position="162"/>
    </location>
</feature>
<dbReference type="InterPro" id="IPR037737">
    <property type="entry name" value="Srf1"/>
</dbReference>
<keyword evidence="2" id="KW-1133">Transmembrane helix</keyword>
<dbReference type="GO" id="GO:0000324">
    <property type="term" value="C:fungal-type vacuole"/>
    <property type="evidence" value="ECO:0007669"/>
    <property type="project" value="TreeGrafter"/>
</dbReference>
<protein>
    <recommendedName>
        <fullName evidence="5">Regulator of phospholipase D SRF1</fullName>
    </recommendedName>
</protein>
<evidence type="ECO:0000256" key="1">
    <source>
        <dbReference type="SAM" id="MobiDB-lite"/>
    </source>
</evidence>
<feature type="transmembrane region" description="Helical" evidence="2">
    <location>
        <begin position="303"/>
        <end position="322"/>
    </location>
</feature>
<evidence type="ECO:0000313" key="4">
    <source>
        <dbReference type="Proteomes" id="UP000034947"/>
    </source>
</evidence>
<dbReference type="AlphaFoldDB" id="A0A0F8UWW8"/>
<evidence type="ECO:0000313" key="3">
    <source>
        <dbReference type="EMBL" id="KKK23984.1"/>
    </source>
</evidence>